<evidence type="ECO:0000259" key="6">
    <source>
        <dbReference type="Pfam" id="PF16541"/>
    </source>
</evidence>
<comment type="caution">
    <text evidence="7">The sequence shown here is derived from an EMBL/GenBank/DDBJ whole genome shotgun (WGS) entry which is preliminary data.</text>
</comment>
<dbReference type="GO" id="GO:0005576">
    <property type="term" value="C:extracellular region"/>
    <property type="evidence" value="ECO:0007669"/>
    <property type="project" value="UniProtKB-SubCell"/>
</dbReference>
<proteinExistence type="predicted"/>
<feature type="chain" id="PRO_5043608821" description="AA1-like domain-containing protein" evidence="5">
    <location>
        <begin position="18"/>
        <end position="208"/>
    </location>
</feature>
<evidence type="ECO:0000256" key="2">
    <source>
        <dbReference type="ARBA" id="ARBA00022525"/>
    </source>
</evidence>
<feature type="domain" description="AA1-like" evidence="6">
    <location>
        <begin position="69"/>
        <end position="192"/>
    </location>
</feature>
<accession>A0AAV9HEW2</accession>
<comment type="subcellular location">
    <subcellularLocation>
        <location evidence="1">Secreted</location>
    </subcellularLocation>
</comment>
<evidence type="ECO:0000256" key="3">
    <source>
        <dbReference type="ARBA" id="ARBA00022729"/>
    </source>
</evidence>
<feature type="signal peptide" evidence="5">
    <location>
        <begin position="1"/>
        <end position="17"/>
    </location>
</feature>
<evidence type="ECO:0000256" key="1">
    <source>
        <dbReference type="ARBA" id="ARBA00004613"/>
    </source>
</evidence>
<organism evidence="7 8">
    <name type="scientific">Cladorrhinum samala</name>
    <dbReference type="NCBI Taxonomy" id="585594"/>
    <lineage>
        <taxon>Eukaryota</taxon>
        <taxon>Fungi</taxon>
        <taxon>Dikarya</taxon>
        <taxon>Ascomycota</taxon>
        <taxon>Pezizomycotina</taxon>
        <taxon>Sordariomycetes</taxon>
        <taxon>Sordariomycetidae</taxon>
        <taxon>Sordariales</taxon>
        <taxon>Podosporaceae</taxon>
        <taxon>Cladorrhinum</taxon>
    </lineage>
</organism>
<dbReference type="Pfam" id="PF16541">
    <property type="entry name" value="AltA1"/>
    <property type="match status" value="1"/>
</dbReference>
<evidence type="ECO:0000256" key="4">
    <source>
        <dbReference type="ARBA" id="ARBA00023157"/>
    </source>
</evidence>
<keyword evidence="4" id="KW-1015">Disulfide bond</keyword>
<keyword evidence="3 5" id="KW-0732">Signal</keyword>
<keyword evidence="8" id="KW-1185">Reference proteome</keyword>
<evidence type="ECO:0000256" key="5">
    <source>
        <dbReference type="SAM" id="SignalP"/>
    </source>
</evidence>
<evidence type="ECO:0000313" key="8">
    <source>
        <dbReference type="Proteomes" id="UP001321749"/>
    </source>
</evidence>
<protein>
    <recommendedName>
        <fullName evidence="6">AA1-like domain-containing protein</fullName>
    </recommendedName>
</protein>
<dbReference type="AlphaFoldDB" id="A0AAV9HEW2"/>
<name>A0AAV9HEW2_9PEZI</name>
<dbReference type="Proteomes" id="UP001321749">
    <property type="component" value="Unassembled WGS sequence"/>
</dbReference>
<reference evidence="7" key="1">
    <citation type="journal article" date="2023" name="Mol. Phylogenet. Evol.">
        <title>Genome-scale phylogeny and comparative genomics of the fungal order Sordariales.</title>
        <authorList>
            <person name="Hensen N."/>
            <person name="Bonometti L."/>
            <person name="Westerberg I."/>
            <person name="Brannstrom I.O."/>
            <person name="Guillou S."/>
            <person name="Cros-Aarteil S."/>
            <person name="Calhoun S."/>
            <person name="Haridas S."/>
            <person name="Kuo A."/>
            <person name="Mondo S."/>
            <person name="Pangilinan J."/>
            <person name="Riley R."/>
            <person name="LaButti K."/>
            <person name="Andreopoulos B."/>
            <person name="Lipzen A."/>
            <person name="Chen C."/>
            <person name="Yan M."/>
            <person name="Daum C."/>
            <person name="Ng V."/>
            <person name="Clum A."/>
            <person name="Steindorff A."/>
            <person name="Ohm R.A."/>
            <person name="Martin F."/>
            <person name="Silar P."/>
            <person name="Natvig D.O."/>
            <person name="Lalanne C."/>
            <person name="Gautier V."/>
            <person name="Ament-Velasquez S.L."/>
            <person name="Kruys A."/>
            <person name="Hutchinson M.I."/>
            <person name="Powell A.J."/>
            <person name="Barry K."/>
            <person name="Miller A.N."/>
            <person name="Grigoriev I.V."/>
            <person name="Debuchy R."/>
            <person name="Gladieux P."/>
            <person name="Hiltunen Thoren M."/>
            <person name="Johannesson H."/>
        </authorList>
    </citation>
    <scope>NUCLEOTIDE SEQUENCE</scope>
    <source>
        <strain evidence="7">PSN324</strain>
    </source>
</reference>
<dbReference type="InterPro" id="IPR032382">
    <property type="entry name" value="AltA1"/>
</dbReference>
<dbReference type="EMBL" id="MU865037">
    <property type="protein sequence ID" value="KAK4459431.1"/>
    <property type="molecule type" value="Genomic_DNA"/>
</dbReference>
<sequence length="208" mass="22362">MDSFIPILCFLVSFATGIPASGRLPSDVATPDSVQGCSDISERGLEWTAKNFHLHSSLSLTAPSQVSKGAAWVDFNVSNPAVPYEMHCSAFSTQLGDFFYGDELISCDGPSQDVTRSGHKNASFSFAKASGTLWLYQNWLCNDGSDPNLPFSIWSAKGSVNIIFDCVTSSRKNPMWKGQGSGDIYSTDTVDCGFFDVNVAPSEVTALA</sequence>
<keyword evidence="2" id="KW-0964">Secreted</keyword>
<evidence type="ECO:0000313" key="7">
    <source>
        <dbReference type="EMBL" id="KAK4459431.1"/>
    </source>
</evidence>
<reference evidence="7" key="2">
    <citation type="submission" date="2023-06" db="EMBL/GenBank/DDBJ databases">
        <authorList>
            <consortium name="Lawrence Berkeley National Laboratory"/>
            <person name="Mondo S.J."/>
            <person name="Hensen N."/>
            <person name="Bonometti L."/>
            <person name="Westerberg I."/>
            <person name="Brannstrom I.O."/>
            <person name="Guillou S."/>
            <person name="Cros-Aarteil S."/>
            <person name="Calhoun S."/>
            <person name="Haridas S."/>
            <person name="Kuo A."/>
            <person name="Pangilinan J."/>
            <person name="Riley R."/>
            <person name="Labutti K."/>
            <person name="Andreopoulos B."/>
            <person name="Lipzen A."/>
            <person name="Chen C."/>
            <person name="Yanf M."/>
            <person name="Daum C."/>
            <person name="Ng V."/>
            <person name="Clum A."/>
            <person name="Steindorff A."/>
            <person name="Ohm R."/>
            <person name="Martin F."/>
            <person name="Silar P."/>
            <person name="Natvig D."/>
            <person name="Lalanne C."/>
            <person name="Gautier V."/>
            <person name="Ament-Velasquez S.L."/>
            <person name="Kruys A."/>
            <person name="Hutchinson M.I."/>
            <person name="Powell A.J."/>
            <person name="Barry K."/>
            <person name="Miller A.N."/>
            <person name="Grigoriev I.V."/>
            <person name="Debuchy R."/>
            <person name="Gladieux P."/>
            <person name="Thoren M.H."/>
            <person name="Johannesson H."/>
        </authorList>
    </citation>
    <scope>NUCLEOTIDE SEQUENCE</scope>
    <source>
        <strain evidence="7">PSN324</strain>
    </source>
</reference>
<gene>
    <name evidence="7" type="ORF">QBC42DRAFT_289573</name>
</gene>